<accession>A0AAP0GL26</accession>
<name>A0AAP0GL26_9ASTR</name>
<proteinExistence type="predicted"/>
<evidence type="ECO:0000313" key="2">
    <source>
        <dbReference type="Proteomes" id="UP001408789"/>
    </source>
</evidence>
<comment type="caution">
    <text evidence="1">The sequence shown here is derived from an EMBL/GenBank/DDBJ whole genome shotgun (WGS) entry which is preliminary data.</text>
</comment>
<dbReference type="Proteomes" id="UP001408789">
    <property type="component" value="Unassembled WGS sequence"/>
</dbReference>
<reference evidence="1 2" key="1">
    <citation type="submission" date="2024-04" db="EMBL/GenBank/DDBJ databases">
        <title>The reference genome of an endangered Asteraceae, Deinandra increscens subsp. villosa, native to the Central Coast of California.</title>
        <authorList>
            <person name="Guilliams M."/>
            <person name="Hasenstab-Lehman K."/>
            <person name="Meyer R."/>
            <person name="Mcevoy S."/>
        </authorList>
    </citation>
    <scope>NUCLEOTIDE SEQUENCE [LARGE SCALE GENOMIC DNA]</scope>
    <source>
        <tissue evidence="1">Leaf</tissue>
    </source>
</reference>
<sequence>MVNLKSLVGASVTSSGILGPCIITDHISDHPAVSINQAEQSLTNQDYMEKIMEVNDKLDMVKNIVKPGCSYEVLNTALRYMSSLSTSLSKTPQRLHASL</sequence>
<organism evidence="1 2">
    <name type="scientific">Deinandra increscens subsp. villosa</name>
    <dbReference type="NCBI Taxonomy" id="3103831"/>
    <lineage>
        <taxon>Eukaryota</taxon>
        <taxon>Viridiplantae</taxon>
        <taxon>Streptophyta</taxon>
        <taxon>Embryophyta</taxon>
        <taxon>Tracheophyta</taxon>
        <taxon>Spermatophyta</taxon>
        <taxon>Magnoliopsida</taxon>
        <taxon>eudicotyledons</taxon>
        <taxon>Gunneridae</taxon>
        <taxon>Pentapetalae</taxon>
        <taxon>asterids</taxon>
        <taxon>campanulids</taxon>
        <taxon>Asterales</taxon>
        <taxon>Asteraceae</taxon>
        <taxon>Asteroideae</taxon>
        <taxon>Heliantheae alliance</taxon>
        <taxon>Madieae</taxon>
        <taxon>Madiinae</taxon>
        <taxon>Deinandra</taxon>
    </lineage>
</organism>
<protein>
    <submittedName>
        <fullName evidence="1">Uncharacterized protein</fullName>
    </submittedName>
</protein>
<dbReference type="AlphaFoldDB" id="A0AAP0GL26"/>
<dbReference type="EMBL" id="JBCNJP010000027">
    <property type="protein sequence ID" value="KAK9051525.1"/>
    <property type="molecule type" value="Genomic_DNA"/>
</dbReference>
<gene>
    <name evidence="1" type="ORF">SSX86_028152</name>
</gene>
<evidence type="ECO:0000313" key="1">
    <source>
        <dbReference type="EMBL" id="KAK9051525.1"/>
    </source>
</evidence>
<keyword evidence="2" id="KW-1185">Reference proteome</keyword>